<dbReference type="GeneID" id="107426230"/>
<dbReference type="Proteomes" id="UP001652623">
    <property type="component" value="Chromosome 9"/>
</dbReference>
<evidence type="ECO:0000256" key="1">
    <source>
        <dbReference type="ARBA" id="ARBA00000966"/>
    </source>
</evidence>
<evidence type="ECO:0000256" key="5">
    <source>
        <dbReference type="ARBA" id="ARBA00023001"/>
    </source>
</evidence>
<accession>A0ABM4AHU2</accession>
<dbReference type="PANTHER" id="PTHR22298">
    <property type="entry name" value="ENDO-1,4-BETA-GLUCANASE"/>
    <property type="match status" value="1"/>
</dbReference>
<evidence type="ECO:0000256" key="6">
    <source>
        <dbReference type="ARBA" id="ARBA00023277"/>
    </source>
</evidence>
<keyword evidence="12" id="KW-1185">Reference proteome</keyword>
<keyword evidence="4" id="KW-0378">Hydrolase</keyword>
<dbReference type="Pfam" id="PF00759">
    <property type="entry name" value="Glyco_hydro_9"/>
    <property type="match status" value="1"/>
</dbReference>
<keyword evidence="10" id="KW-0472">Membrane</keyword>
<gene>
    <name evidence="13" type="primary">LOC107426230</name>
</gene>
<dbReference type="InterPro" id="IPR001701">
    <property type="entry name" value="Glyco_hydro_9"/>
</dbReference>
<evidence type="ECO:0000259" key="11">
    <source>
        <dbReference type="Pfam" id="PF00759"/>
    </source>
</evidence>
<organism evidence="12 13">
    <name type="scientific">Ziziphus jujuba</name>
    <name type="common">Chinese jujube</name>
    <name type="synonym">Ziziphus sativa</name>
    <dbReference type="NCBI Taxonomy" id="326968"/>
    <lineage>
        <taxon>Eukaryota</taxon>
        <taxon>Viridiplantae</taxon>
        <taxon>Streptophyta</taxon>
        <taxon>Embryophyta</taxon>
        <taxon>Tracheophyta</taxon>
        <taxon>Spermatophyta</taxon>
        <taxon>Magnoliopsida</taxon>
        <taxon>eudicotyledons</taxon>
        <taxon>Gunneridae</taxon>
        <taxon>Pentapetalae</taxon>
        <taxon>rosids</taxon>
        <taxon>fabids</taxon>
        <taxon>Rosales</taxon>
        <taxon>Rhamnaceae</taxon>
        <taxon>Paliureae</taxon>
        <taxon>Ziziphus</taxon>
    </lineage>
</organism>
<keyword evidence="7" id="KW-0326">Glycosidase</keyword>
<evidence type="ECO:0000256" key="8">
    <source>
        <dbReference type="ARBA" id="ARBA00023326"/>
    </source>
</evidence>
<sequence>MSREGIWGGSMEIETENPADDDDRNSSFGRSSYGAPDEEVKRSWLLRPESDSDRTKIKKHTPCVNMLFLKNFLIVVVLGTIITIIVGLASTRRHHNYLPKTDNNTVALHHALFFFNAQRCMFIYVNALSFSLFSLLYPYLFYFFVIFVCIAGRLPEYNNVSWRGDSCLNDGVLNSNNLVGGYYDAGDASKFHFPASFAMTILSWSVIEYSGKYEAIGELDHVKDIIKWGTDYLLQTFDSYAPSVANVVSQVVGGDTSSGGTNSRDQDCWIRPEDIDSHRTGQECYNCPALAAEMAAALASASIVFKDNSQYSKKLVHGADLLFKFATKGQGENYSGSADPPSAFYNSTGFWDEFMWGGTWLYFASGNSSYLNLVVNPVLARLENALWTSSDRGVFSWNNKHAGVYLLLTRLRIFLNFGYPEEAMLSKYHQQIDDIMCSYLPVFPSFNRTNGGLIQLNHGKPQPLQYVVNAAFLAKLYSDYLDALLVPGWYCGPTFYQTETLRDFSNSQIDYILGKNPQNMSYVVGFGEHFPKHVYHEGSSIPSNKTKYSCKEGAKWRESSQANPNTIVGAMVAGPDKNDVFQDIRSNYNYTKPSLAGNAGLVAALVALSGGTKSTAGIDRDSIFYKVPPSSLLPLPSPSPWIPP</sequence>
<dbReference type="EC" id="3.2.1.4" evidence="3"/>
<feature type="region of interest" description="Disordered" evidence="9">
    <location>
        <begin position="1"/>
        <end position="39"/>
    </location>
</feature>
<keyword evidence="8" id="KW-0624">Polysaccharide degradation</keyword>
<protein>
    <recommendedName>
        <fullName evidence="3">cellulase</fullName>
        <ecNumber evidence="3">3.2.1.4</ecNumber>
    </recommendedName>
</protein>
<evidence type="ECO:0000256" key="3">
    <source>
        <dbReference type="ARBA" id="ARBA00012601"/>
    </source>
</evidence>
<keyword evidence="10" id="KW-0812">Transmembrane</keyword>
<evidence type="ECO:0000256" key="4">
    <source>
        <dbReference type="ARBA" id="ARBA00022801"/>
    </source>
</evidence>
<feature type="transmembrane region" description="Helical" evidence="10">
    <location>
        <begin position="72"/>
        <end position="90"/>
    </location>
</feature>
<evidence type="ECO:0000256" key="2">
    <source>
        <dbReference type="ARBA" id="ARBA00007072"/>
    </source>
</evidence>
<comment type="similarity">
    <text evidence="2">Belongs to the glycosyl hydrolase 9 (cellulase E) family.</text>
</comment>
<dbReference type="InterPro" id="IPR008928">
    <property type="entry name" value="6-hairpin_glycosidase_sf"/>
</dbReference>
<feature type="compositionally biased region" description="Acidic residues" evidence="9">
    <location>
        <begin position="13"/>
        <end position="23"/>
    </location>
</feature>
<evidence type="ECO:0000256" key="9">
    <source>
        <dbReference type="SAM" id="MobiDB-lite"/>
    </source>
</evidence>
<evidence type="ECO:0000313" key="12">
    <source>
        <dbReference type="Proteomes" id="UP001652623"/>
    </source>
</evidence>
<dbReference type="Gene3D" id="1.50.10.10">
    <property type="match status" value="1"/>
</dbReference>
<dbReference type="SUPFAM" id="SSF48208">
    <property type="entry name" value="Six-hairpin glycosidases"/>
    <property type="match status" value="1"/>
</dbReference>
<evidence type="ECO:0000256" key="7">
    <source>
        <dbReference type="ARBA" id="ARBA00023295"/>
    </source>
</evidence>
<dbReference type="RefSeq" id="XP_060676293.1">
    <property type="nucleotide sequence ID" value="XM_060820310.1"/>
</dbReference>
<dbReference type="InterPro" id="IPR012341">
    <property type="entry name" value="6hp_glycosidase-like_sf"/>
</dbReference>
<evidence type="ECO:0000313" key="13">
    <source>
        <dbReference type="RefSeq" id="XP_060676293.1"/>
    </source>
</evidence>
<proteinExistence type="inferred from homology"/>
<keyword evidence="5" id="KW-0136">Cellulose degradation</keyword>
<name>A0ABM4AHU2_ZIZJJ</name>
<evidence type="ECO:0000256" key="10">
    <source>
        <dbReference type="SAM" id="Phobius"/>
    </source>
</evidence>
<keyword evidence="6" id="KW-0119">Carbohydrate metabolism</keyword>
<reference evidence="13" key="1">
    <citation type="submission" date="2025-08" db="UniProtKB">
        <authorList>
            <consortium name="RefSeq"/>
        </authorList>
    </citation>
    <scope>IDENTIFICATION</scope>
    <source>
        <tissue evidence="13">Seedling</tissue>
    </source>
</reference>
<comment type="catalytic activity">
    <reaction evidence="1">
        <text>Endohydrolysis of (1-&gt;4)-beta-D-glucosidic linkages in cellulose, lichenin and cereal beta-D-glucans.</text>
        <dbReference type="EC" id="3.2.1.4"/>
    </reaction>
</comment>
<feature type="domain" description="Glycoside hydrolase family 9" evidence="11">
    <location>
        <begin position="151"/>
        <end position="605"/>
    </location>
</feature>
<keyword evidence="10" id="KW-1133">Transmembrane helix</keyword>